<gene>
    <name evidence="2" type="ORF">F7725_001370</name>
</gene>
<evidence type="ECO:0000313" key="3">
    <source>
        <dbReference type="Proteomes" id="UP000518266"/>
    </source>
</evidence>
<keyword evidence="3" id="KW-1185">Reference proteome</keyword>
<feature type="region of interest" description="Disordered" evidence="1">
    <location>
        <begin position="393"/>
        <end position="585"/>
    </location>
</feature>
<name>A0A7J5ZH50_DISMA</name>
<feature type="compositionally biased region" description="Basic and acidic residues" evidence="1">
    <location>
        <begin position="423"/>
        <end position="585"/>
    </location>
</feature>
<proteinExistence type="predicted"/>
<organism evidence="2 3">
    <name type="scientific">Dissostichus mawsoni</name>
    <name type="common">Antarctic cod</name>
    <dbReference type="NCBI Taxonomy" id="36200"/>
    <lineage>
        <taxon>Eukaryota</taxon>
        <taxon>Metazoa</taxon>
        <taxon>Chordata</taxon>
        <taxon>Craniata</taxon>
        <taxon>Vertebrata</taxon>
        <taxon>Euteleostomi</taxon>
        <taxon>Actinopterygii</taxon>
        <taxon>Neopterygii</taxon>
        <taxon>Teleostei</taxon>
        <taxon>Neoteleostei</taxon>
        <taxon>Acanthomorphata</taxon>
        <taxon>Eupercaria</taxon>
        <taxon>Perciformes</taxon>
        <taxon>Notothenioidei</taxon>
        <taxon>Nototheniidae</taxon>
        <taxon>Dissostichus</taxon>
    </lineage>
</organism>
<evidence type="ECO:0000313" key="2">
    <source>
        <dbReference type="EMBL" id="KAF3861115.1"/>
    </source>
</evidence>
<dbReference type="OrthoDB" id="8951038at2759"/>
<dbReference type="Proteomes" id="UP000518266">
    <property type="component" value="Unassembled WGS sequence"/>
</dbReference>
<feature type="compositionally biased region" description="Acidic residues" evidence="1">
    <location>
        <begin position="359"/>
        <end position="370"/>
    </location>
</feature>
<reference evidence="2 3" key="1">
    <citation type="submission" date="2020-03" db="EMBL/GenBank/DDBJ databases">
        <title>Dissostichus mawsoni Genome sequencing and assembly.</title>
        <authorList>
            <person name="Park H."/>
        </authorList>
    </citation>
    <scope>NUCLEOTIDE SEQUENCE [LARGE SCALE GENOMIC DNA]</scope>
    <source>
        <strain evidence="2">DM0001</strain>
        <tissue evidence="2">Muscle</tissue>
    </source>
</reference>
<feature type="region of interest" description="Disordered" evidence="1">
    <location>
        <begin position="350"/>
        <end position="373"/>
    </location>
</feature>
<feature type="region of interest" description="Disordered" evidence="1">
    <location>
        <begin position="96"/>
        <end position="115"/>
    </location>
</feature>
<dbReference type="AlphaFoldDB" id="A0A7J5ZH50"/>
<evidence type="ECO:0000256" key="1">
    <source>
        <dbReference type="SAM" id="MobiDB-lite"/>
    </source>
</evidence>
<sequence>MEPQSADGGVQQQRPDSPSCLSLKSDSSKDDVMNFKGRPPSADQKGDQESSEVPGGQSAQQHQTQLDSIFTLLEDHIVTFVKSELKKIQKALSSDYPEGLVSQSEDEEVLEAEDEEQRRSREAFLNITLHFLRSMKQEELADLLQSSKRPGACCSPVLEARRSQEVFFNDQDKRPDFRLSRESLKVLLDLLGQDRRHGWGATIETLVFLFWLASGASCRVVSRVFGMPRSTVHRIVHRVTEEVVAIRHQVIHLPRTAEDLEAILNLDLDLDLDLNLDLDLSPAVFPQRVTAQWSLNLLMGGDQESSDVPGGQSAQQHQTQLDSIFTLLEDHIVTFVKSELKKIQKALSSDYPEGLVSQSEDEEVLEAEDEEQRRSREAFLNITLHFLRSMKQEELADRLQSSKRTRDREEHTGRRTRQRQGGKHREKDQTRDREEHREKDQTRDREEHTGRRTRQETGRRTRQENREENTGRRTRQETGGKHREKDQTRDREENTGRRTRQETGRKTQGEGPDKRQGGGKHREKDQTRDREEETQGEGPDKRQGGKHKGEGPDKRQGGKHREKDQTRDREENTGRRTRQETGGKT</sequence>
<feature type="compositionally biased region" description="Acidic residues" evidence="1">
    <location>
        <begin position="104"/>
        <end position="115"/>
    </location>
</feature>
<feature type="region of interest" description="Disordered" evidence="1">
    <location>
        <begin position="1"/>
        <end position="63"/>
    </location>
</feature>
<protein>
    <submittedName>
        <fullName evidence="2">Uncharacterized protein</fullName>
    </submittedName>
</protein>
<feature type="compositionally biased region" description="Basic and acidic residues" evidence="1">
    <location>
        <begin position="404"/>
        <end position="413"/>
    </location>
</feature>
<accession>A0A7J5ZH50</accession>
<comment type="caution">
    <text evidence="2">The sequence shown here is derived from an EMBL/GenBank/DDBJ whole genome shotgun (WGS) entry which is preliminary data.</text>
</comment>
<dbReference type="EMBL" id="JAAKFY010000002">
    <property type="protein sequence ID" value="KAF3861115.1"/>
    <property type="molecule type" value="Genomic_DNA"/>
</dbReference>
<feature type="compositionally biased region" description="Low complexity" evidence="1">
    <location>
        <begin position="15"/>
        <end position="25"/>
    </location>
</feature>